<proteinExistence type="predicted"/>
<accession>A0ABP3R406</accession>
<dbReference type="RefSeq" id="WP_343812480.1">
    <property type="nucleotide sequence ID" value="NZ_BAAADS010000012.1"/>
</dbReference>
<gene>
    <name evidence="1" type="ORF">GCM10009001_19410</name>
</gene>
<comment type="caution">
    <text evidence="1">The sequence shown here is derived from an EMBL/GenBank/DDBJ whole genome shotgun (WGS) entry which is preliminary data.</text>
</comment>
<protein>
    <submittedName>
        <fullName evidence="1">YqhG family protein</fullName>
    </submittedName>
</protein>
<dbReference type="Pfam" id="PF11079">
    <property type="entry name" value="YqhG"/>
    <property type="match status" value="1"/>
</dbReference>
<evidence type="ECO:0000313" key="2">
    <source>
        <dbReference type="Proteomes" id="UP001500866"/>
    </source>
</evidence>
<evidence type="ECO:0000313" key="1">
    <source>
        <dbReference type="EMBL" id="GAA0602568.1"/>
    </source>
</evidence>
<sequence>MAIENLQNFLHDYFTSHHCTVSSDNEGILNVQLTEEMDRALMNRPFYWHYIKKIGQPGQPMELTFITNHSKRDQKGEWIHFGSPRLQQITNHLKQNEQYTKLFQKVTNGEQTALFPWLVVNIKISYRGKQKRDEMISIGLQLINGAMHLDMMETLKNIPLQTTISDYCYTISPIIKLKSGYRRIENVLEGYINEQSHEWADASITTMNEEINLLKHFYRSDDGDKEQEMNKEIEEIKNRYDPYVTFEPINGGLIYLAQ</sequence>
<dbReference type="InterPro" id="IPR024562">
    <property type="entry name" value="YqhG"/>
</dbReference>
<dbReference type="EMBL" id="BAAADS010000012">
    <property type="protein sequence ID" value="GAA0602568.1"/>
    <property type="molecule type" value="Genomic_DNA"/>
</dbReference>
<organism evidence="1 2">
    <name type="scientific">Virgibacillus siamensis</name>
    <dbReference type="NCBI Taxonomy" id="480071"/>
    <lineage>
        <taxon>Bacteria</taxon>
        <taxon>Bacillati</taxon>
        <taxon>Bacillota</taxon>
        <taxon>Bacilli</taxon>
        <taxon>Bacillales</taxon>
        <taxon>Bacillaceae</taxon>
        <taxon>Virgibacillus</taxon>
    </lineage>
</organism>
<dbReference type="Proteomes" id="UP001500866">
    <property type="component" value="Unassembled WGS sequence"/>
</dbReference>
<keyword evidence="2" id="KW-1185">Reference proteome</keyword>
<reference evidence="2" key="1">
    <citation type="journal article" date="2019" name="Int. J. Syst. Evol. Microbiol.">
        <title>The Global Catalogue of Microorganisms (GCM) 10K type strain sequencing project: providing services to taxonomists for standard genome sequencing and annotation.</title>
        <authorList>
            <consortium name="The Broad Institute Genomics Platform"/>
            <consortium name="The Broad Institute Genome Sequencing Center for Infectious Disease"/>
            <person name="Wu L."/>
            <person name="Ma J."/>
        </authorList>
    </citation>
    <scope>NUCLEOTIDE SEQUENCE [LARGE SCALE GENOMIC DNA]</scope>
    <source>
        <strain evidence="2">JCM 15395</strain>
    </source>
</reference>
<name>A0ABP3R406_9BACI</name>